<protein>
    <recommendedName>
        <fullName evidence="3">Carboxylic ester hydrolase</fullName>
        <ecNumber evidence="3">3.1.1.-</ecNumber>
    </recommendedName>
</protein>
<reference evidence="5 6" key="1">
    <citation type="submission" date="2024-04" db="EMBL/GenBank/DDBJ databases">
        <authorList>
            <consortium name="Genoscope - CEA"/>
            <person name="William W."/>
        </authorList>
    </citation>
    <scope>NUCLEOTIDE SEQUENCE [LARGE SCALE GENOMIC DNA]</scope>
</reference>
<dbReference type="EC" id="3.1.1.-" evidence="3"/>
<dbReference type="InterPro" id="IPR051093">
    <property type="entry name" value="Neuroligin/BSAL"/>
</dbReference>
<evidence type="ECO:0000256" key="3">
    <source>
        <dbReference type="RuleBase" id="RU361235"/>
    </source>
</evidence>
<dbReference type="PROSITE" id="PS00122">
    <property type="entry name" value="CARBOXYLESTERASE_B_1"/>
    <property type="match status" value="1"/>
</dbReference>
<dbReference type="PANTHER" id="PTHR43903">
    <property type="entry name" value="NEUROLIGIN"/>
    <property type="match status" value="1"/>
</dbReference>
<keyword evidence="3" id="KW-0732">Signal</keyword>
<dbReference type="SUPFAM" id="SSF53474">
    <property type="entry name" value="alpha/beta-Hydrolases"/>
    <property type="match status" value="1"/>
</dbReference>
<comment type="similarity">
    <text evidence="1 3">Belongs to the type-B carboxylesterase/lipase family.</text>
</comment>
<comment type="caution">
    <text evidence="5">The sequence shown here is derived from an EMBL/GenBank/DDBJ whole genome shotgun (WGS) entry which is preliminary data.</text>
</comment>
<dbReference type="Gene3D" id="3.40.50.1820">
    <property type="entry name" value="alpha/beta hydrolase"/>
    <property type="match status" value="1"/>
</dbReference>
<keyword evidence="6" id="KW-1185">Reference proteome</keyword>
<keyword evidence="2 3" id="KW-0378">Hydrolase</keyword>
<gene>
    <name evidence="5" type="ORF">GSLYS_00021288001</name>
</gene>
<dbReference type="Proteomes" id="UP001497497">
    <property type="component" value="Unassembled WGS sequence"/>
</dbReference>
<proteinExistence type="inferred from homology"/>
<evidence type="ECO:0000259" key="4">
    <source>
        <dbReference type="Pfam" id="PF00135"/>
    </source>
</evidence>
<evidence type="ECO:0000313" key="5">
    <source>
        <dbReference type="EMBL" id="CAL1547971.1"/>
    </source>
</evidence>
<dbReference type="InterPro" id="IPR002018">
    <property type="entry name" value="CarbesteraseB"/>
</dbReference>
<name>A0AAV2IP52_LYMST</name>
<evidence type="ECO:0000313" key="6">
    <source>
        <dbReference type="Proteomes" id="UP001497497"/>
    </source>
</evidence>
<dbReference type="InterPro" id="IPR019826">
    <property type="entry name" value="Carboxylesterase_B_AS"/>
</dbReference>
<dbReference type="Pfam" id="PF00135">
    <property type="entry name" value="COesterase"/>
    <property type="match status" value="1"/>
</dbReference>
<dbReference type="InterPro" id="IPR029058">
    <property type="entry name" value="AB_hydrolase_fold"/>
</dbReference>
<feature type="chain" id="PRO_5043109071" description="Carboxylic ester hydrolase" evidence="3">
    <location>
        <begin position="24"/>
        <end position="558"/>
    </location>
</feature>
<feature type="signal peptide" evidence="3">
    <location>
        <begin position="1"/>
        <end position="23"/>
    </location>
</feature>
<accession>A0AAV2IP52</accession>
<evidence type="ECO:0000256" key="1">
    <source>
        <dbReference type="ARBA" id="ARBA00005964"/>
    </source>
</evidence>
<evidence type="ECO:0000256" key="2">
    <source>
        <dbReference type="ARBA" id="ARBA00022801"/>
    </source>
</evidence>
<dbReference type="GO" id="GO:0016787">
    <property type="term" value="F:hydrolase activity"/>
    <property type="evidence" value="ECO:0007669"/>
    <property type="project" value="UniProtKB-KW"/>
</dbReference>
<dbReference type="EMBL" id="CAXITT010001126">
    <property type="protein sequence ID" value="CAL1547971.1"/>
    <property type="molecule type" value="Genomic_DNA"/>
</dbReference>
<dbReference type="AlphaFoldDB" id="A0AAV2IP52"/>
<organism evidence="5 6">
    <name type="scientific">Lymnaea stagnalis</name>
    <name type="common">Great pond snail</name>
    <name type="synonym">Helix stagnalis</name>
    <dbReference type="NCBI Taxonomy" id="6523"/>
    <lineage>
        <taxon>Eukaryota</taxon>
        <taxon>Metazoa</taxon>
        <taxon>Spiralia</taxon>
        <taxon>Lophotrochozoa</taxon>
        <taxon>Mollusca</taxon>
        <taxon>Gastropoda</taxon>
        <taxon>Heterobranchia</taxon>
        <taxon>Euthyneura</taxon>
        <taxon>Panpulmonata</taxon>
        <taxon>Hygrophila</taxon>
        <taxon>Lymnaeoidea</taxon>
        <taxon>Lymnaeidae</taxon>
        <taxon>Lymnaea</taxon>
    </lineage>
</organism>
<sequence length="558" mass="60825">MTDTRAHVLAALVWFGALCFATAAPSGSHDVIVALDKGQQLRGVRVTFSSGEAVSKFYGIPYAQPPTGERRFEPPAAAHEWSGIRDARTPGTICPQNPSQQNVQYTRSEDCLNLSVFSPDVNSSHPVLVWIHGGGFRVGSQFSDGDGSTLARYGIVVASINYRLGPFGFLSTGDDVMPGNYGLLDQILALKWVQKNIHFFGGDPTQVTIAGASAGAISTSLHILSPLSKGLFKRAVMESGSCFVASGLERPGSTVQVKNFTAAVAAKVGCSNTHSSALLHCLRGVDADRLLNASVETEHAFDILFIAVPRVETTFGFLPDYPKNILASGNYNHVSTLRGFNSGEWAYVVQDSNNDGVTREQFTRYFRRYFHKNSFVNNDAIERLVEEAYLADETDPKTIRRNLVAALADLTYGGAELLELEKTVERPGGATHHYFYEFKYRANNTATPLWSGVAHAGERPFVFFDQADASRSVADKTVGEHVQTMWTNFVKVGNPTPTAVGNNTVHWSRFTSSNQAMLLIGAKPVLEKIPRPFVISLYEQALQLMHAAKVVDPDVVIG</sequence>
<feature type="domain" description="Carboxylesterase type B" evidence="4">
    <location>
        <begin position="32"/>
        <end position="525"/>
    </location>
</feature>